<reference evidence="1" key="2">
    <citation type="journal article" date="2015" name="Data Brief">
        <title>Shoot transcriptome of the giant reed, Arundo donax.</title>
        <authorList>
            <person name="Barrero R.A."/>
            <person name="Guerrero F.D."/>
            <person name="Moolhuijzen P."/>
            <person name="Goolsby J.A."/>
            <person name="Tidwell J."/>
            <person name="Bellgard S.E."/>
            <person name="Bellgard M.I."/>
        </authorList>
    </citation>
    <scope>NUCLEOTIDE SEQUENCE</scope>
    <source>
        <tissue evidence="1">Shoot tissue taken approximately 20 cm above the soil surface</tissue>
    </source>
</reference>
<name>A0A0A9VE23_ARUDO</name>
<organism evidence="1">
    <name type="scientific">Arundo donax</name>
    <name type="common">Giant reed</name>
    <name type="synonym">Donax arundinaceus</name>
    <dbReference type="NCBI Taxonomy" id="35708"/>
    <lineage>
        <taxon>Eukaryota</taxon>
        <taxon>Viridiplantae</taxon>
        <taxon>Streptophyta</taxon>
        <taxon>Embryophyta</taxon>
        <taxon>Tracheophyta</taxon>
        <taxon>Spermatophyta</taxon>
        <taxon>Magnoliopsida</taxon>
        <taxon>Liliopsida</taxon>
        <taxon>Poales</taxon>
        <taxon>Poaceae</taxon>
        <taxon>PACMAD clade</taxon>
        <taxon>Arundinoideae</taxon>
        <taxon>Arundineae</taxon>
        <taxon>Arundo</taxon>
    </lineage>
</organism>
<protein>
    <submittedName>
        <fullName evidence="1">Hsp101</fullName>
    </submittedName>
</protein>
<accession>A0A0A9VE23</accession>
<reference evidence="1" key="1">
    <citation type="submission" date="2014-09" db="EMBL/GenBank/DDBJ databases">
        <authorList>
            <person name="Magalhaes I.L.F."/>
            <person name="Oliveira U."/>
            <person name="Santos F.R."/>
            <person name="Vidigal T.H.D.A."/>
            <person name="Brescovit A.D."/>
            <person name="Santos A.J."/>
        </authorList>
    </citation>
    <scope>NUCLEOTIDE SEQUENCE</scope>
    <source>
        <tissue evidence="1">Shoot tissue taken approximately 20 cm above the soil surface</tissue>
    </source>
</reference>
<evidence type="ECO:0000313" key="1">
    <source>
        <dbReference type="EMBL" id="JAD83310.1"/>
    </source>
</evidence>
<dbReference type="EMBL" id="GBRH01214585">
    <property type="protein sequence ID" value="JAD83310.1"/>
    <property type="molecule type" value="Transcribed_RNA"/>
</dbReference>
<sequence>MTLISAVDAGTDSGGGDCDGSFLSALLSTRSNDSPAAPSPPDAWVMACRMMPALSAASAAARCSGVSCAWPASDAISCAATSASLVLCVKLSGFMAAAPSYLLLTILYY</sequence>
<proteinExistence type="predicted"/>
<dbReference type="AlphaFoldDB" id="A0A0A9VE23"/>